<dbReference type="InterPro" id="IPR004155">
    <property type="entry name" value="PBS_lyase_HEAT"/>
</dbReference>
<dbReference type="PANTHER" id="PTHR12697:SF5">
    <property type="entry name" value="DEOXYHYPUSINE HYDROXYLASE"/>
    <property type="match status" value="1"/>
</dbReference>
<accession>A0A7W9SPZ4</accession>
<dbReference type="InterPro" id="IPR011989">
    <property type="entry name" value="ARM-like"/>
</dbReference>
<dbReference type="EMBL" id="JACHGW010000002">
    <property type="protein sequence ID" value="MBB6049859.1"/>
    <property type="molecule type" value="Genomic_DNA"/>
</dbReference>
<evidence type="ECO:0000313" key="1">
    <source>
        <dbReference type="EMBL" id="MBB6049859.1"/>
    </source>
</evidence>
<sequence>MALPELASPDTRRRIAGHLVNLASDDDATATQAELRLLRFGTKAIGQLLELVGNENPRVRLRVAYLLGKTGAPEVFPVVAAFVHDPDDLVRYDAVMSLGYLGDPRAIPLLKELATHWDDPACVASAACMSLARFGIDTDDSCYNAAPNPH</sequence>
<dbReference type="AlphaFoldDB" id="A0A7W9SPZ4"/>
<dbReference type="Proteomes" id="UP000520814">
    <property type="component" value="Unassembled WGS sequence"/>
</dbReference>
<comment type="caution">
    <text evidence="1">The sequence shown here is derived from an EMBL/GenBank/DDBJ whole genome shotgun (WGS) entry which is preliminary data.</text>
</comment>
<dbReference type="PANTHER" id="PTHR12697">
    <property type="entry name" value="PBS LYASE HEAT-LIKE PROTEIN"/>
    <property type="match status" value="1"/>
</dbReference>
<protein>
    <submittedName>
        <fullName evidence="1">HEAT repeat protein</fullName>
    </submittedName>
</protein>
<dbReference type="RefSeq" id="WP_184193722.1">
    <property type="nucleotide sequence ID" value="NZ_JACHGW010000002.1"/>
</dbReference>
<organism evidence="1 2">
    <name type="scientific">Armatimonas rosea</name>
    <dbReference type="NCBI Taxonomy" id="685828"/>
    <lineage>
        <taxon>Bacteria</taxon>
        <taxon>Bacillati</taxon>
        <taxon>Armatimonadota</taxon>
        <taxon>Armatimonadia</taxon>
        <taxon>Armatimonadales</taxon>
        <taxon>Armatimonadaceae</taxon>
        <taxon>Armatimonas</taxon>
    </lineage>
</organism>
<gene>
    <name evidence="1" type="ORF">HNQ39_001650</name>
</gene>
<dbReference type="SUPFAM" id="SSF48371">
    <property type="entry name" value="ARM repeat"/>
    <property type="match status" value="1"/>
</dbReference>
<keyword evidence="2" id="KW-1185">Reference proteome</keyword>
<name>A0A7W9SPZ4_ARMRO</name>
<dbReference type="Gene3D" id="1.25.10.10">
    <property type="entry name" value="Leucine-rich Repeat Variant"/>
    <property type="match status" value="1"/>
</dbReference>
<dbReference type="Pfam" id="PF13646">
    <property type="entry name" value="HEAT_2"/>
    <property type="match status" value="1"/>
</dbReference>
<dbReference type="GO" id="GO:0016491">
    <property type="term" value="F:oxidoreductase activity"/>
    <property type="evidence" value="ECO:0007669"/>
    <property type="project" value="TreeGrafter"/>
</dbReference>
<reference evidence="1 2" key="1">
    <citation type="submission" date="2020-08" db="EMBL/GenBank/DDBJ databases">
        <title>Genomic Encyclopedia of Type Strains, Phase IV (KMG-IV): sequencing the most valuable type-strain genomes for metagenomic binning, comparative biology and taxonomic classification.</title>
        <authorList>
            <person name="Goeker M."/>
        </authorList>
    </citation>
    <scope>NUCLEOTIDE SEQUENCE [LARGE SCALE GENOMIC DNA]</scope>
    <source>
        <strain evidence="1 2">DSM 23562</strain>
    </source>
</reference>
<dbReference type="InterPro" id="IPR016024">
    <property type="entry name" value="ARM-type_fold"/>
</dbReference>
<proteinExistence type="predicted"/>
<dbReference type="SMART" id="SM00567">
    <property type="entry name" value="EZ_HEAT"/>
    <property type="match status" value="2"/>
</dbReference>
<evidence type="ECO:0000313" key="2">
    <source>
        <dbReference type="Proteomes" id="UP000520814"/>
    </source>
</evidence>